<keyword evidence="2 5" id="KW-0547">Nucleotide-binding</keyword>
<dbReference type="Pfam" id="PF01121">
    <property type="entry name" value="CoaE"/>
    <property type="match status" value="1"/>
</dbReference>
<evidence type="ECO:0000256" key="1">
    <source>
        <dbReference type="ARBA" id="ARBA00009018"/>
    </source>
</evidence>
<dbReference type="RefSeq" id="WP_184147931.1">
    <property type="nucleotide sequence ID" value="NZ_JACHFM010000001.1"/>
</dbReference>
<dbReference type="GO" id="GO:0005737">
    <property type="term" value="C:cytoplasm"/>
    <property type="evidence" value="ECO:0007669"/>
    <property type="project" value="UniProtKB-SubCell"/>
</dbReference>
<comment type="pathway">
    <text evidence="5">Cofactor biosynthesis; coenzyme A biosynthesis; CoA from (R)-pantothenate: step 5/5.</text>
</comment>
<organism evidence="7 8">
    <name type="scientific">Amaricoccus macauensis</name>
    <dbReference type="NCBI Taxonomy" id="57001"/>
    <lineage>
        <taxon>Bacteria</taxon>
        <taxon>Pseudomonadati</taxon>
        <taxon>Pseudomonadota</taxon>
        <taxon>Alphaproteobacteria</taxon>
        <taxon>Rhodobacterales</taxon>
        <taxon>Paracoccaceae</taxon>
        <taxon>Amaricoccus</taxon>
    </lineage>
</organism>
<gene>
    <name evidence="5" type="primary">coaE</name>
    <name evidence="7" type="ORF">HNP73_001502</name>
</gene>
<protein>
    <recommendedName>
        <fullName evidence="5 6">Dephospho-CoA kinase</fullName>
        <ecNumber evidence="5 6">2.7.1.24</ecNumber>
    </recommendedName>
    <alternativeName>
        <fullName evidence="5">Dephosphocoenzyme A kinase</fullName>
    </alternativeName>
</protein>
<dbReference type="Proteomes" id="UP000549457">
    <property type="component" value="Unassembled WGS sequence"/>
</dbReference>
<keyword evidence="3 5" id="KW-0067">ATP-binding</keyword>
<dbReference type="CDD" id="cd02022">
    <property type="entry name" value="DPCK"/>
    <property type="match status" value="1"/>
</dbReference>
<dbReference type="GO" id="GO:0015937">
    <property type="term" value="P:coenzyme A biosynthetic process"/>
    <property type="evidence" value="ECO:0007669"/>
    <property type="project" value="UniProtKB-UniRule"/>
</dbReference>
<evidence type="ECO:0000313" key="8">
    <source>
        <dbReference type="Proteomes" id="UP000549457"/>
    </source>
</evidence>
<dbReference type="PANTHER" id="PTHR10695">
    <property type="entry name" value="DEPHOSPHO-COA KINASE-RELATED"/>
    <property type="match status" value="1"/>
</dbReference>
<dbReference type="EMBL" id="JACHFM010000001">
    <property type="protein sequence ID" value="MBB5221581.1"/>
    <property type="molecule type" value="Genomic_DNA"/>
</dbReference>
<dbReference type="AlphaFoldDB" id="A0A840SQQ0"/>
<dbReference type="GO" id="GO:0004140">
    <property type="term" value="F:dephospho-CoA kinase activity"/>
    <property type="evidence" value="ECO:0007669"/>
    <property type="project" value="UniProtKB-UniRule"/>
</dbReference>
<dbReference type="HAMAP" id="MF_00376">
    <property type="entry name" value="Dephospho_CoA_kinase"/>
    <property type="match status" value="1"/>
</dbReference>
<dbReference type="SUPFAM" id="SSF52540">
    <property type="entry name" value="P-loop containing nucleoside triphosphate hydrolases"/>
    <property type="match status" value="1"/>
</dbReference>
<dbReference type="UniPathway" id="UPA00241">
    <property type="reaction ID" value="UER00356"/>
</dbReference>
<keyword evidence="5 7" id="KW-0418">Kinase</keyword>
<evidence type="ECO:0000256" key="3">
    <source>
        <dbReference type="ARBA" id="ARBA00022840"/>
    </source>
</evidence>
<comment type="catalytic activity">
    <reaction evidence="5">
        <text>3'-dephospho-CoA + ATP = ADP + CoA + H(+)</text>
        <dbReference type="Rhea" id="RHEA:18245"/>
        <dbReference type="ChEBI" id="CHEBI:15378"/>
        <dbReference type="ChEBI" id="CHEBI:30616"/>
        <dbReference type="ChEBI" id="CHEBI:57287"/>
        <dbReference type="ChEBI" id="CHEBI:57328"/>
        <dbReference type="ChEBI" id="CHEBI:456216"/>
        <dbReference type="EC" id="2.7.1.24"/>
    </reaction>
</comment>
<comment type="function">
    <text evidence="5">Catalyzes the phosphorylation of the 3'-hydroxyl group of dephosphocoenzyme A to form coenzyme A.</text>
</comment>
<evidence type="ECO:0000256" key="6">
    <source>
        <dbReference type="NCBIfam" id="TIGR00152"/>
    </source>
</evidence>
<feature type="binding site" evidence="5">
    <location>
        <begin position="14"/>
        <end position="19"/>
    </location>
    <ligand>
        <name>ATP</name>
        <dbReference type="ChEBI" id="CHEBI:30616"/>
    </ligand>
</feature>
<comment type="similarity">
    <text evidence="1 5">Belongs to the CoaE family.</text>
</comment>
<keyword evidence="5" id="KW-0963">Cytoplasm</keyword>
<keyword evidence="5 7" id="KW-0808">Transferase</keyword>
<comment type="subcellular location">
    <subcellularLocation>
        <location evidence="5">Cytoplasm</location>
    </subcellularLocation>
</comment>
<evidence type="ECO:0000313" key="7">
    <source>
        <dbReference type="EMBL" id="MBB5221581.1"/>
    </source>
</evidence>
<dbReference type="GO" id="GO:0005524">
    <property type="term" value="F:ATP binding"/>
    <property type="evidence" value="ECO:0007669"/>
    <property type="project" value="UniProtKB-UniRule"/>
</dbReference>
<dbReference type="PANTHER" id="PTHR10695:SF46">
    <property type="entry name" value="BIFUNCTIONAL COENZYME A SYNTHASE-RELATED"/>
    <property type="match status" value="1"/>
</dbReference>
<dbReference type="InterPro" id="IPR027417">
    <property type="entry name" value="P-loop_NTPase"/>
</dbReference>
<keyword evidence="8" id="KW-1185">Reference proteome</keyword>
<evidence type="ECO:0000256" key="2">
    <source>
        <dbReference type="ARBA" id="ARBA00022741"/>
    </source>
</evidence>
<proteinExistence type="inferred from homology"/>
<name>A0A840SQQ0_9RHOB</name>
<comment type="caution">
    <text evidence="7">The sequence shown here is derived from an EMBL/GenBank/DDBJ whole genome shotgun (WGS) entry which is preliminary data.</text>
</comment>
<dbReference type="InterPro" id="IPR001977">
    <property type="entry name" value="Depp_CoAkinase"/>
</dbReference>
<reference evidence="7 8" key="1">
    <citation type="submission" date="2020-08" db="EMBL/GenBank/DDBJ databases">
        <title>Genomic Encyclopedia of Type Strains, Phase IV (KMG-IV): sequencing the most valuable type-strain genomes for metagenomic binning, comparative biology and taxonomic classification.</title>
        <authorList>
            <person name="Goeker M."/>
        </authorList>
    </citation>
    <scope>NUCLEOTIDE SEQUENCE [LARGE SCALE GENOMIC DNA]</scope>
    <source>
        <strain evidence="7 8">DSM 101730</strain>
    </source>
</reference>
<keyword evidence="4 5" id="KW-0173">Coenzyme A biosynthesis</keyword>
<dbReference type="Gene3D" id="3.40.50.300">
    <property type="entry name" value="P-loop containing nucleotide triphosphate hydrolases"/>
    <property type="match status" value="1"/>
</dbReference>
<sequence length="201" mass="21475">MNRPWRLGLTGSIGMGKSTTAGLFREEGVPVWDADASVHELYAKGGGAVAAIAGLAPDAVIDGEVRRERLRDAIAADPALLDRIEAAVHPLVAADRLGFLAGHQDEPVVVLDIPLLFEGGSADVVDEILVVSAPAEVQRARVLARPGMDIASFERILARQLPDAEKRARATYVIDTSRGVEAARADVAALLDRIRKEHRHA</sequence>
<dbReference type="NCBIfam" id="TIGR00152">
    <property type="entry name" value="dephospho-CoA kinase"/>
    <property type="match status" value="1"/>
</dbReference>
<evidence type="ECO:0000256" key="5">
    <source>
        <dbReference type="HAMAP-Rule" id="MF_00376"/>
    </source>
</evidence>
<accession>A0A840SQQ0</accession>
<evidence type="ECO:0000256" key="4">
    <source>
        <dbReference type="ARBA" id="ARBA00022993"/>
    </source>
</evidence>
<dbReference type="PROSITE" id="PS51219">
    <property type="entry name" value="DPCK"/>
    <property type="match status" value="1"/>
</dbReference>
<dbReference type="EC" id="2.7.1.24" evidence="5 6"/>